<evidence type="ECO:0000259" key="1">
    <source>
        <dbReference type="Pfam" id="PF24016"/>
    </source>
</evidence>
<gene>
    <name evidence="2" type="ORF">AURDEDRAFT_178006</name>
</gene>
<proteinExistence type="predicted"/>
<accession>J0WM77</accession>
<dbReference type="OrthoDB" id="5289249at2759"/>
<sequence length="232" mass="24766">MLGRVNMLSVSKSGSILGSYILDPMLATSPPPKSQADRSQPNLRLASTESFVDADVWVLGFQGGSGSTASSTTLMDFAAQDMVTVRLHSLGSGPCTINAHSAHGDVVFIIPRDFIGLVRTSSASDRTPVIPKRFSTLSEVHGEGVYFVGDWTSFGPDGWVGPTLHIKAPQGNITVKFWKAPDTNHVDINGSAFGLFLLLLMLPRPPAWIRWGLGTLCALEKGFEPTAADTAP</sequence>
<dbReference type="Proteomes" id="UP000006514">
    <property type="component" value="Unassembled WGS sequence"/>
</dbReference>
<dbReference type="InParanoid" id="J0WM77"/>
<name>J0WM77_AURST</name>
<dbReference type="InterPro" id="IPR055754">
    <property type="entry name" value="DUF7330"/>
</dbReference>
<evidence type="ECO:0000313" key="3">
    <source>
        <dbReference type="Proteomes" id="UP000006514"/>
    </source>
</evidence>
<evidence type="ECO:0000313" key="2">
    <source>
        <dbReference type="EMBL" id="EJD32900.1"/>
    </source>
</evidence>
<feature type="domain" description="DUF7330" evidence="1">
    <location>
        <begin position="6"/>
        <end position="178"/>
    </location>
</feature>
<organism evidence="2 3">
    <name type="scientific">Auricularia subglabra (strain TFB-10046 / SS5)</name>
    <name type="common">White-rot fungus</name>
    <name type="synonym">Auricularia delicata (strain TFB10046)</name>
    <dbReference type="NCBI Taxonomy" id="717982"/>
    <lineage>
        <taxon>Eukaryota</taxon>
        <taxon>Fungi</taxon>
        <taxon>Dikarya</taxon>
        <taxon>Basidiomycota</taxon>
        <taxon>Agaricomycotina</taxon>
        <taxon>Agaricomycetes</taxon>
        <taxon>Auriculariales</taxon>
        <taxon>Auriculariaceae</taxon>
        <taxon>Auricularia</taxon>
    </lineage>
</organism>
<dbReference type="EMBL" id="JH688570">
    <property type="protein sequence ID" value="EJD32900.1"/>
    <property type="molecule type" value="Genomic_DNA"/>
</dbReference>
<reference evidence="3" key="1">
    <citation type="journal article" date="2012" name="Science">
        <title>The Paleozoic origin of enzymatic lignin decomposition reconstructed from 31 fungal genomes.</title>
        <authorList>
            <person name="Floudas D."/>
            <person name="Binder M."/>
            <person name="Riley R."/>
            <person name="Barry K."/>
            <person name="Blanchette R.A."/>
            <person name="Henrissat B."/>
            <person name="Martinez A.T."/>
            <person name="Otillar R."/>
            <person name="Spatafora J.W."/>
            <person name="Yadav J.S."/>
            <person name="Aerts A."/>
            <person name="Benoit I."/>
            <person name="Boyd A."/>
            <person name="Carlson A."/>
            <person name="Copeland A."/>
            <person name="Coutinho P.M."/>
            <person name="de Vries R.P."/>
            <person name="Ferreira P."/>
            <person name="Findley K."/>
            <person name="Foster B."/>
            <person name="Gaskell J."/>
            <person name="Glotzer D."/>
            <person name="Gorecki P."/>
            <person name="Heitman J."/>
            <person name="Hesse C."/>
            <person name="Hori C."/>
            <person name="Igarashi K."/>
            <person name="Jurgens J.A."/>
            <person name="Kallen N."/>
            <person name="Kersten P."/>
            <person name="Kohler A."/>
            <person name="Kuees U."/>
            <person name="Kumar T.K.A."/>
            <person name="Kuo A."/>
            <person name="LaButti K."/>
            <person name="Larrondo L.F."/>
            <person name="Lindquist E."/>
            <person name="Ling A."/>
            <person name="Lombard V."/>
            <person name="Lucas S."/>
            <person name="Lundell T."/>
            <person name="Martin R."/>
            <person name="McLaughlin D.J."/>
            <person name="Morgenstern I."/>
            <person name="Morin E."/>
            <person name="Murat C."/>
            <person name="Nagy L.G."/>
            <person name="Nolan M."/>
            <person name="Ohm R.A."/>
            <person name="Patyshakuliyeva A."/>
            <person name="Rokas A."/>
            <person name="Ruiz-Duenas F.J."/>
            <person name="Sabat G."/>
            <person name="Salamov A."/>
            <person name="Samejima M."/>
            <person name="Schmutz J."/>
            <person name="Slot J.C."/>
            <person name="St John F."/>
            <person name="Stenlid J."/>
            <person name="Sun H."/>
            <person name="Sun S."/>
            <person name="Syed K."/>
            <person name="Tsang A."/>
            <person name="Wiebenga A."/>
            <person name="Young D."/>
            <person name="Pisabarro A."/>
            <person name="Eastwood D.C."/>
            <person name="Martin F."/>
            <person name="Cullen D."/>
            <person name="Grigoriev I.V."/>
            <person name="Hibbett D.S."/>
        </authorList>
    </citation>
    <scope>NUCLEOTIDE SEQUENCE [LARGE SCALE GENOMIC DNA]</scope>
    <source>
        <strain evidence="3">TFB10046</strain>
    </source>
</reference>
<protein>
    <recommendedName>
        <fullName evidence="1">DUF7330 domain-containing protein</fullName>
    </recommendedName>
</protein>
<keyword evidence="3" id="KW-1185">Reference proteome</keyword>
<dbReference type="AlphaFoldDB" id="J0WM77"/>
<dbReference type="KEGG" id="adl:AURDEDRAFT_178006"/>
<dbReference type="Pfam" id="PF24016">
    <property type="entry name" value="DUF7330"/>
    <property type="match status" value="1"/>
</dbReference>